<reference evidence="2 3" key="1">
    <citation type="journal article" date="2013" name="Genome Announc.">
        <title>Draft Genome Sequence of Strain JLT2015T, Belonging to the Family Sphingomonadaceae of the Alphaproteobacteria.</title>
        <authorList>
            <person name="Tang K."/>
            <person name="Liu K."/>
            <person name="Li S."/>
            <person name="Jiao N."/>
        </authorList>
    </citation>
    <scope>NUCLEOTIDE SEQUENCE [LARGE SCALE GENOMIC DNA]</scope>
    <source>
        <strain evidence="2 3">JLT2015</strain>
    </source>
</reference>
<proteinExistence type="predicted"/>
<dbReference type="Pfam" id="PF04230">
    <property type="entry name" value="PS_pyruv_trans"/>
    <property type="match status" value="1"/>
</dbReference>
<protein>
    <submittedName>
        <fullName evidence="2">Exopolysaccharide polymerization protein</fullName>
    </submittedName>
</protein>
<feature type="domain" description="Polysaccharide pyruvyl transferase" evidence="1">
    <location>
        <begin position="45"/>
        <end position="302"/>
    </location>
</feature>
<dbReference type="EMBL" id="AMRV01000001">
    <property type="protein sequence ID" value="EMD84339.1"/>
    <property type="molecule type" value="Genomic_DNA"/>
</dbReference>
<keyword evidence="3" id="KW-1185">Reference proteome</keyword>
<comment type="caution">
    <text evidence="2">The sequence shown here is derived from an EMBL/GenBank/DDBJ whole genome shotgun (WGS) entry which is preliminary data.</text>
</comment>
<dbReference type="InterPro" id="IPR007345">
    <property type="entry name" value="Polysacch_pyruvyl_Trfase"/>
</dbReference>
<evidence type="ECO:0000313" key="3">
    <source>
        <dbReference type="Proteomes" id="UP000011717"/>
    </source>
</evidence>
<sequence>MNAALLEESTRTLNARHCALLEAALSPLLPHGGRYALVDFPDHSNVGDSAIWVGERVLLRKLTGRDPDYVSTIRSYDQAAVDALPPEAPLLIHGGGNLGDLWPRHQQFREQLIAGNRARPIVQLPQSIRFGDDKRAAEFKTLLAGADNFTLFVRDRKSQVFARETLGLEAALTPDSAVGMGPQKRSRTADQQALILLRTDHEAEGGRQGALHEIERAMIVDWLDERDDFASRTFKNARRKSLLALRFARQARRLDFYDLLARGRVERGLDLLSRGEVTITDRLHAHILSVLLGLPTVALDNNYGKVSGYIQAWTSDYAGLRQADTQDEAVAALASLSSL</sequence>
<dbReference type="Proteomes" id="UP000011717">
    <property type="component" value="Unassembled WGS sequence"/>
</dbReference>
<evidence type="ECO:0000259" key="1">
    <source>
        <dbReference type="Pfam" id="PF04230"/>
    </source>
</evidence>
<dbReference type="PATRIC" id="fig|1234595.3.peg.269"/>
<dbReference type="OrthoDB" id="5242601at2"/>
<dbReference type="AlphaFoldDB" id="M2TCW0"/>
<name>M2TCW0_9SPHN</name>
<organism evidence="2 3">
    <name type="scientific">Pacificimonas flava</name>
    <dbReference type="NCBI Taxonomy" id="1234595"/>
    <lineage>
        <taxon>Bacteria</taxon>
        <taxon>Pseudomonadati</taxon>
        <taxon>Pseudomonadota</taxon>
        <taxon>Alphaproteobacteria</taxon>
        <taxon>Sphingomonadales</taxon>
        <taxon>Sphingosinicellaceae</taxon>
        <taxon>Pacificimonas</taxon>
    </lineage>
</organism>
<evidence type="ECO:0000313" key="2">
    <source>
        <dbReference type="EMBL" id="EMD84339.1"/>
    </source>
</evidence>
<accession>M2TCW0</accession>
<dbReference type="RefSeq" id="WP_008599666.1">
    <property type="nucleotide sequence ID" value="NZ_AMRV01000001.1"/>
</dbReference>
<gene>
    <name evidence="2" type="ORF">C725_0269</name>
</gene>